<evidence type="ECO:0000313" key="2">
    <source>
        <dbReference type="EMBL" id="MBO1269973.1"/>
    </source>
</evidence>
<dbReference type="EMBL" id="JAFNLL010000084">
    <property type="protein sequence ID" value="MBO1269973.1"/>
    <property type="molecule type" value="Genomic_DNA"/>
</dbReference>
<feature type="region of interest" description="Disordered" evidence="1">
    <location>
        <begin position="41"/>
        <end position="61"/>
    </location>
</feature>
<feature type="compositionally biased region" description="Basic and acidic residues" evidence="1">
    <location>
        <begin position="51"/>
        <end position="61"/>
    </location>
</feature>
<keyword evidence="3" id="KW-1185">Reference proteome</keyword>
<evidence type="ECO:0000313" key="3">
    <source>
        <dbReference type="Proteomes" id="UP000664164"/>
    </source>
</evidence>
<comment type="caution">
    <text evidence="2">The sequence shown here is derived from an EMBL/GenBank/DDBJ whole genome shotgun (WGS) entry which is preliminary data.</text>
</comment>
<proteinExistence type="predicted"/>
<gene>
    <name evidence="2" type="ORF">J1902_18775</name>
</gene>
<dbReference type="RefSeq" id="WP_207617891.1">
    <property type="nucleotide sequence ID" value="NZ_JAFNLL010000084.1"/>
</dbReference>
<protein>
    <submittedName>
        <fullName evidence="2">Uncharacterized protein</fullName>
    </submittedName>
</protein>
<dbReference type="AlphaFoldDB" id="A0A939HKT0"/>
<sequence length="61" mass="6737">MKPAPKHRRPAVAHDFTMNQDDTVAPDASLAEDILELRLLTAGPRTGPADLSREDHPLNEH</sequence>
<evidence type="ECO:0000256" key="1">
    <source>
        <dbReference type="SAM" id="MobiDB-lite"/>
    </source>
</evidence>
<reference evidence="2" key="1">
    <citation type="submission" date="2021-03" db="EMBL/GenBank/DDBJ databases">
        <title>A new species, PO-11, isolated from a karst cave deposit.</title>
        <authorList>
            <person name="Zhaoxiaoyong W."/>
        </authorList>
    </citation>
    <scope>NUCLEOTIDE SEQUENCE</scope>
    <source>
        <strain evidence="2">PO-11</strain>
    </source>
</reference>
<dbReference type="Proteomes" id="UP000664164">
    <property type="component" value="Unassembled WGS sequence"/>
</dbReference>
<organism evidence="2 3">
    <name type="scientific">Arthrobacter cavernae</name>
    <dbReference type="NCBI Taxonomy" id="2817681"/>
    <lineage>
        <taxon>Bacteria</taxon>
        <taxon>Bacillati</taxon>
        <taxon>Actinomycetota</taxon>
        <taxon>Actinomycetes</taxon>
        <taxon>Micrococcales</taxon>
        <taxon>Micrococcaceae</taxon>
        <taxon>Arthrobacter</taxon>
    </lineage>
</organism>
<name>A0A939HKT0_9MICC</name>
<accession>A0A939HKT0</accession>